<keyword evidence="5 10" id="KW-0378">Hydrolase</keyword>
<evidence type="ECO:0000313" key="13">
    <source>
        <dbReference type="EMBL" id="RYJ10983.1"/>
    </source>
</evidence>
<feature type="domain" description="Peptidase M48" evidence="12">
    <location>
        <begin position="79"/>
        <end position="304"/>
    </location>
</feature>
<dbReference type="GO" id="GO:0004222">
    <property type="term" value="F:metalloendopeptidase activity"/>
    <property type="evidence" value="ECO:0007669"/>
    <property type="project" value="InterPro"/>
</dbReference>
<feature type="transmembrane region" description="Helical" evidence="11">
    <location>
        <begin position="12"/>
        <end position="35"/>
    </location>
</feature>
<comment type="cofactor">
    <cofactor evidence="10">
        <name>Zn(2+)</name>
        <dbReference type="ChEBI" id="CHEBI:29105"/>
    </cofactor>
    <text evidence="10">Binds 1 zinc ion per subunit.</text>
</comment>
<comment type="caution">
    <text evidence="13">The sequence shown here is derived from an EMBL/GenBank/DDBJ whole genome shotgun (WGS) entry which is preliminary data.</text>
</comment>
<evidence type="ECO:0000256" key="6">
    <source>
        <dbReference type="ARBA" id="ARBA00022833"/>
    </source>
</evidence>
<evidence type="ECO:0000256" key="4">
    <source>
        <dbReference type="ARBA" id="ARBA00022723"/>
    </source>
</evidence>
<keyword evidence="3 11" id="KW-0812">Transmembrane</keyword>
<dbReference type="EMBL" id="RZIG01000002">
    <property type="protein sequence ID" value="RYJ10983.1"/>
    <property type="molecule type" value="Genomic_DNA"/>
</dbReference>
<dbReference type="PANTHER" id="PTHR43221">
    <property type="entry name" value="PROTEASE HTPX"/>
    <property type="match status" value="1"/>
</dbReference>
<feature type="transmembrane region" description="Helical" evidence="11">
    <location>
        <begin position="209"/>
        <end position="228"/>
    </location>
</feature>
<dbReference type="PANTHER" id="PTHR43221:SF2">
    <property type="entry name" value="PROTEASE HTPX HOMOLOG"/>
    <property type="match status" value="1"/>
</dbReference>
<organism evidence="13 14">
    <name type="scientific">Haloarcula hispanica</name>
    <dbReference type="NCBI Taxonomy" id="51589"/>
    <lineage>
        <taxon>Archaea</taxon>
        <taxon>Methanobacteriati</taxon>
        <taxon>Methanobacteriota</taxon>
        <taxon>Stenosarchaea group</taxon>
        <taxon>Halobacteria</taxon>
        <taxon>Halobacteriales</taxon>
        <taxon>Haloarculaceae</taxon>
        <taxon>Haloarcula</taxon>
    </lineage>
</organism>
<dbReference type="InterPro" id="IPR001915">
    <property type="entry name" value="Peptidase_M48"/>
</dbReference>
<evidence type="ECO:0000256" key="9">
    <source>
        <dbReference type="ARBA" id="ARBA00023136"/>
    </source>
</evidence>
<evidence type="ECO:0000256" key="11">
    <source>
        <dbReference type="SAM" id="Phobius"/>
    </source>
</evidence>
<gene>
    <name evidence="13" type="ORF">ELS20_14020</name>
</gene>
<keyword evidence="6 10" id="KW-0862">Zinc</keyword>
<evidence type="ECO:0000256" key="7">
    <source>
        <dbReference type="ARBA" id="ARBA00022989"/>
    </source>
</evidence>
<keyword evidence="4" id="KW-0479">Metal-binding</keyword>
<evidence type="ECO:0000313" key="14">
    <source>
        <dbReference type="Proteomes" id="UP000293535"/>
    </source>
</evidence>
<keyword evidence="9 11" id="KW-0472">Membrane</keyword>
<keyword evidence="8 10" id="KW-0482">Metalloprotease</keyword>
<evidence type="ECO:0000256" key="1">
    <source>
        <dbReference type="ARBA" id="ARBA00022475"/>
    </source>
</evidence>
<dbReference type="AlphaFoldDB" id="A0A482TII4"/>
<evidence type="ECO:0000256" key="3">
    <source>
        <dbReference type="ARBA" id="ARBA00022692"/>
    </source>
</evidence>
<evidence type="ECO:0000256" key="5">
    <source>
        <dbReference type="ARBA" id="ARBA00022801"/>
    </source>
</evidence>
<evidence type="ECO:0000256" key="8">
    <source>
        <dbReference type="ARBA" id="ARBA00023049"/>
    </source>
</evidence>
<keyword evidence="1" id="KW-1003">Cell membrane</keyword>
<dbReference type="Proteomes" id="UP000293535">
    <property type="component" value="Unassembled WGS sequence"/>
</dbReference>
<reference evidence="13 14" key="1">
    <citation type="submission" date="2018-12" db="EMBL/GenBank/DDBJ databases">
        <title>Draft genome sequence of Haloarcula hispinica strain 18.1, an halophilic archaeon isolated from Chott El Jerid of Southern Tunisia.</title>
        <authorList>
            <person name="Najjari A."/>
            <person name="Ben Dhia O."/>
            <person name="Ferjani R."/>
            <person name="Mahjoubi M."/>
            <person name="Sghaier H."/>
            <person name="Elshahed M."/>
            <person name="Ouzari H.I."/>
            <person name="Cherid A."/>
            <person name="Youssef N."/>
        </authorList>
    </citation>
    <scope>NUCLEOTIDE SEQUENCE [LARGE SCALE GENOMIC DNA]</scope>
    <source>
        <strain evidence="13 14">18.1</strain>
    </source>
</reference>
<evidence type="ECO:0000259" key="12">
    <source>
        <dbReference type="Pfam" id="PF01435"/>
    </source>
</evidence>
<dbReference type="InterPro" id="IPR050083">
    <property type="entry name" value="HtpX_protease"/>
</dbReference>
<dbReference type="GO" id="GO:0046872">
    <property type="term" value="F:metal ion binding"/>
    <property type="evidence" value="ECO:0007669"/>
    <property type="project" value="UniProtKB-KW"/>
</dbReference>
<dbReference type="Gene3D" id="3.30.2010.10">
    <property type="entry name" value="Metalloproteases ('zincins'), catalytic domain"/>
    <property type="match status" value="1"/>
</dbReference>
<sequence>MENTGLKLRMGLVGTALLLFYYLVVDFIAGFIQPFVGNPLIAFGTAVLLSLGLMGIQYVGSTILALDILDATELSREDAPELHDQTEQLSASMGMEKPTLYVADMGIPNAFALGRRNKGHVVLSRSLLEMLTIEETEPVIAHEMAHLYNYGAVVMAMSTVVVRLTGRITSLFVTVFVTITAFMTEFMFGMMTRGRMSAPVNWNRASMRLSALATVMPVLFITVFERLYSRYREYVADEIAVRHTGDPEPMQSALKKIGTVYTQSEAELQMDGLDTLCIFGSSESLLEQVFATHPSMDKRVDRLSRKFGTHESSTE</sequence>
<name>A0A482TII4_HALHI</name>
<keyword evidence="2 10" id="KW-0645">Protease</keyword>
<dbReference type="RefSeq" id="WP_129755894.1">
    <property type="nucleotide sequence ID" value="NZ_RZIG01000002.1"/>
</dbReference>
<proteinExistence type="inferred from homology"/>
<keyword evidence="7 11" id="KW-1133">Transmembrane helix</keyword>
<comment type="similarity">
    <text evidence="10">Belongs to the peptidase M48 family.</text>
</comment>
<dbReference type="GO" id="GO:0006508">
    <property type="term" value="P:proteolysis"/>
    <property type="evidence" value="ECO:0007669"/>
    <property type="project" value="UniProtKB-KW"/>
</dbReference>
<accession>A0A482TII4</accession>
<evidence type="ECO:0000256" key="10">
    <source>
        <dbReference type="RuleBase" id="RU003983"/>
    </source>
</evidence>
<dbReference type="Pfam" id="PF01435">
    <property type="entry name" value="Peptidase_M48"/>
    <property type="match status" value="1"/>
</dbReference>
<feature type="transmembrane region" description="Helical" evidence="11">
    <location>
        <begin position="41"/>
        <end position="66"/>
    </location>
</feature>
<evidence type="ECO:0000256" key="2">
    <source>
        <dbReference type="ARBA" id="ARBA00022670"/>
    </source>
</evidence>
<feature type="transmembrane region" description="Helical" evidence="11">
    <location>
        <begin position="171"/>
        <end position="188"/>
    </location>
</feature>
<protein>
    <recommendedName>
        <fullName evidence="12">Peptidase M48 domain-containing protein</fullName>
    </recommendedName>
</protein>
<feature type="transmembrane region" description="Helical" evidence="11">
    <location>
        <begin position="147"/>
        <end position="165"/>
    </location>
</feature>